<dbReference type="Proteomes" id="UP001501638">
    <property type="component" value="Unassembled WGS sequence"/>
</dbReference>
<name>A0ABN3KFM8_9ACTN</name>
<gene>
    <name evidence="1" type="ORF">GCM10010405_44450</name>
</gene>
<organism evidence="1 2">
    <name type="scientific">Streptomyces macrosporus</name>
    <dbReference type="NCBI Taxonomy" id="44032"/>
    <lineage>
        <taxon>Bacteria</taxon>
        <taxon>Bacillati</taxon>
        <taxon>Actinomycetota</taxon>
        <taxon>Actinomycetes</taxon>
        <taxon>Kitasatosporales</taxon>
        <taxon>Streptomycetaceae</taxon>
        <taxon>Streptomyces</taxon>
    </lineage>
</organism>
<keyword evidence="2" id="KW-1185">Reference proteome</keyword>
<reference evidence="1 2" key="1">
    <citation type="journal article" date="2019" name="Int. J. Syst. Evol. Microbiol.">
        <title>The Global Catalogue of Microorganisms (GCM) 10K type strain sequencing project: providing services to taxonomists for standard genome sequencing and annotation.</title>
        <authorList>
            <consortium name="The Broad Institute Genomics Platform"/>
            <consortium name="The Broad Institute Genome Sequencing Center for Infectious Disease"/>
            <person name="Wu L."/>
            <person name="Ma J."/>
        </authorList>
    </citation>
    <scope>NUCLEOTIDE SEQUENCE [LARGE SCALE GENOMIC DNA]</scope>
    <source>
        <strain evidence="1 2">JCM 6305</strain>
    </source>
</reference>
<sequence>MNGNGTVYLTYSSSNGHNCAVTVNNTGEQRWIGGKLKTSSSSSWEDEGWYTFHAGPAHVYARATCVDGGGHVRYGKESGDTYITWKDHRG</sequence>
<proteinExistence type="predicted"/>
<comment type="caution">
    <text evidence="1">The sequence shown here is derived from an EMBL/GenBank/DDBJ whole genome shotgun (WGS) entry which is preliminary data.</text>
</comment>
<evidence type="ECO:0000313" key="2">
    <source>
        <dbReference type="Proteomes" id="UP001501638"/>
    </source>
</evidence>
<dbReference type="EMBL" id="BAAASZ010000031">
    <property type="protein sequence ID" value="GAA2455567.1"/>
    <property type="molecule type" value="Genomic_DNA"/>
</dbReference>
<protein>
    <submittedName>
        <fullName evidence="1">Uncharacterized protein</fullName>
    </submittedName>
</protein>
<accession>A0ABN3KFM8</accession>
<dbReference type="RefSeq" id="WP_344326307.1">
    <property type="nucleotide sequence ID" value="NZ_BAAASZ010000031.1"/>
</dbReference>
<evidence type="ECO:0000313" key="1">
    <source>
        <dbReference type="EMBL" id="GAA2455567.1"/>
    </source>
</evidence>